<dbReference type="InterPro" id="IPR001638">
    <property type="entry name" value="Solute-binding_3/MltF_N"/>
</dbReference>
<dbReference type="EMBL" id="BMIG01000007">
    <property type="protein sequence ID" value="GGB01289.1"/>
    <property type="molecule type" value="Genomic_DNA"/>
</dbReference>
<dbReference type="Proteomes" id="UP000620596">
    <property type="component" value="Unassembled WGS sequence"/>
</dbReference>
<sequence length="243" mass="25745">MTDLAKLAQEFAPGGRLRASLNMGNPVLAHSHTATEKPAGVTIDLPREFARELGVAVDFLQFDTAAKSVAALAGGEADVGFMAIDPLRAETTHFTPAYVQIEGYYLVPEDSPIRTNADVDRAGTRIVMGAGSAYGLYLQRHIQHATLIQVPTSEAVVDAMLKDGLDVSSGVKQGLQADAQRVSGVRLLGERFMVINQAMAMPRARSAAAAAFLDDFVARMKHTGFVAASLARHAIVGATVADN</sequence>
<proteinExistence type="predicted"/>
<dbReference type="PANTHER" id="PTHR35936">
    <property type="entry name" value="MEMBRANE-BOUND LYTIC MUREIN TRANSGLYCOSYLASE F"/>
    <property type="match status" value="1"/>
</dbReference>
<reference evidence="3" key="1">
    <citation type="journal article" date="2014" name="Int. J. Syst. Evol. Microbiol.">
        <title>Complete genome sequence of Corynebacterium casei LMG S-19264T (=DSM 44701T), isolated from a smear-ripened cheese.</title>
        <authorList>
            <consortium name="US DOE Joint Genome Institute (JGI-PGF)"/>
            <person name="Walter F."/>
            <person name="Albersmeier A."/>
            <person name="Kalinowski J."/>
            <person name="Ruckert C."/>
        </authorList>
    </citation>
    <scope>NUCLEOTIDE SEQUENCE</scope>
    <source>
        <strain evidence="3">CGMCC 1.15322</strain>
    </source>
</reference>
<evidence type="ECO:0000313" key="3">
    <source>
        <dbReference type="EMBL" id="GGB01289.1"/>
    </source>
</evidence>
<dbReference type="AlphaFoldDB" id="A0A916SI12"/>
<organism evidence="3 4">
    <name type="scientific">Polaromonas eurypsychrophila</name>
    <dbReference type="NCBI Taxonomy" id="1614635"/>
    <lineage>
        <taxon>Bacteria</taxon>
        <taxon>Pseudomonadati</taxon>
        <taxon>Pseudomonadota</taxon>
        <taxon>Betaproteobacteria</taxon>
        <taxon>Burkholderiales</taxon>
        <taxon>Comamonadaceae</taxon>
        <taxon>Polaromonas</taxon>
    </lineage>
</organism>
<evidence type="ECO:0000256" key="1">
    <source>
        <dbReference type="ARBA" id="ARBA00022729"/>
    </source>
</evidence>
<gene>
    <name evidence="3" type="ORF">GCM10011496_22760</name>
</gene>
<evidence type="ECO:0000313" key="4">
    <source>
        <dbReference type="Proteomes" id="UP000620596"/>
    </source>
</evidence>
<accession>A0A916SI12</accession>
<name>A0A916SI12_9BURK</name>
<reference evidence="3" key="2">
    <citation type="submission" date="2020-09" db="EMBL/GenBank/DDBJ databases">
        <authorList>
            <person name="Sun Q."/>
            <person name="Zhou Y."/>
        </authorList>
    </citation>
    <scope>NUCLEOTIDE SEQUENCE</scope>
    <source>
        <strain evidence="3">CGMCC 1.15322</strain>
    </source>
</reference>
<dbReference type="PANTHER" id="PTHR35936:SF17">
    <property type="entry name" value="ARGININE-BINDING EXTRACELLULAR PROTEIN ARTP"/>
    <property type="match status" value="1"/>
</dbReference>
<protein>
    <submittedName>
        <fullName evidence="3">ABC transporter substrate-binding protein</fullName>
    </submittedName>
</protein>
<keyword evidence="1" id="KW-0732">Signal</keyword>
<dbReference type="SUPFAM" id="SSF53850">
    <property type="entry name" value="Periplasmic binding protein-like II"/>
    <property type="match status" value="1"/>
</dbReference>
<dbReference type="Pfam" id="PF00497">
    <property type="entry name" value="SBP_bac_3"/>
    <property type="match status" value="1"/>
</dbReference>
<dbReference type="RefSeq" id="WP_188708629.1">
    <property type="nucleotide sequence ID" value="NZ_BMIG01000007.1"/>
</dbReference>
<dbReference type="SMART" id="SM00062">
    <property type="entry name" value="PBPb"/>
    <property type="match status" value="1"/>
</dbReference>
<evidence type="ECO:0000259" key="2">
    <source>
        <dbReference type="SMART" id="SM00062"/>
    </source>
</evidence>
<comment type="caution">
    <text evidence="3">The sequence shown here is derived from an EMBL/GenBank/DDBJ whole genome shotgun (WGS) entry which is preliminary data.</text>
</comment>
<keyword evidence="4" id="KW-1185">Reference proteome</keyword>
<feature type="domain" description="Solute-binding protein family 3/N-terminal" evidence="2">
    <location>
        <begin position="16"/>
        <end position="243"/>
    </location>
</feature>
<dbReference type="Gene3D" id="3.40.190.10">
    <property type="entry name" value="Periplasmic binding protein-like II"/>
    <property type="match status" value="2"/>
</dbReference>